<proteinExistence type="predicted"/>
<feature type="signal peptide" evidence="1">
    <location>
        <begin position="1"/>
        <end position="15"/>
    </location>
</feature>
<dbReference type="InParanoid" id="B4N8X9"/>
<dbReference type="HOGENOM" id="CLU_980988_0_0_1"/>
<keyword evidence="1" id="KW-0732">Signal</keyword>
<dbReference type="AlphaFoldDB" id="B4N8X9"/>
<protein>
    <submittedName>
        <fullName evidence="2">Uncharacterized protein</fullName>
    </submittedName>
</protein>
<evidence type="ECO:0000313" key="2">
    <source>
        <dbReference type="EMBL" id="EDW80484.2"/>
    </source>
</evidence>
<feature type="chain" id="PRO_5013130381" evidence="1">
    <location>
        <begin position="16"/>
        <end position="256"/>
    </location>
</feature>
<evidence type="ECO:0000256" key="1">
    <source>
        <dbReference type="SAM" id="SignalP"/>
    </source>
</evidence>
<accession>B4N8X9</accession>
<gene>
    <name evidence="2" type="primary">Dwil\GK11559</name>
    <name evidence="2" type="ORF">Dwil_GK11559</name>
</gene>
<dbReference type="SMR" id="B4N8X9"/>
<organism evidence="2 3">
    <name type="scientific">Drosophila willistoni</name>
    <name type="common">Fruit fly</name>
    <dbReference type="NCBI Taxonomy" id="7260"/>
    <lineage>
        <taxon>Eukaryota</taxon>
        <taxon>Metazoa</taxon>
        <taxon>Ecdysozoa</taxon>
        <taxon>Arthropoda</taxon>
        <taxon>Hexapoda</taxon>
        <taxon>Insecta</taxon>
        <taxon>Pterygota</taxon>
        <taxon>Neoptera</taxon>
        <taxon>Endopterygota</taxon>
        <taxon>Diptera</taxon>
        <taxon>Brachycera</taxon>
        <taxon>Muscomorpha</taxon>
        <taxon>Ephydroidea</taxon>
        <taxon>Drosophilidae</taxon>
        <taxon>Drosophila</taxon>
        <taxon>Sophophora</taxon>
    </lineage>
</organism>
<evidence type="ECO:0000313" key="3">
    <source>
        <dbReference type="Proteomes" id="UP000007798"/>
    </source>
</evidence>
<name>B4N8X9_DROWI</name>
<dbReference type="EMBL" id="CH964232">
    <property type="protein sequence ID" value="EDW80484.2"/>
    <property type="molecule type" value="Genomic_DNA"/>
</dbReference>
<dbReference type="Proteomes" id="UP000007798">
    <property type="component" value="Unassembled WGS sequence"/>
</dbReference>
<keyword evidence="3" id="KW-1185">Reference proteome</keyword>
<reference evidence="2 3" key="1">
    <citation type="journal article" date="2007" name="Nature">
        <title>Evolution of genes and genomes on the Drosophila phylogeny.</title>
        <authorList>
            <consortium name="Drosophila 12 Genomes Consortium"/>
            <person name="Clark A.G."/>
            <person name="Eisen M.B."/>
            <person name="Smith D.R."/>
            <person name="Bergman C.M."/>
            <person name="Oliver B."/>
            <person name="Markow T.A."/>
            <person name="Kaufman T.C."/>
            <person name="Kellis M."/>
            <person name="Gelbart W."/>
            <person name="Iyer V.N."/>
            <person name="Pollard D.A."/>
            <person name="Sackton T.B."/>
            <person name="Larracuente A.M."/>
            <person name="Singh N.D."/>
            <person name="Abad J.P."/>
            <person name="Abt D.N."/>
            <person name="Adryan B."/>
            <person name="Aguade M."/>
            <person name="Akashi H."/>
            <person name="Anderson W.W."/>
            <person name="Aquadro C.F."/>
            <person name="Ardell D.H."/>
            <person name="Arguello R."/>
            <person name="Artieri C.G."/>
            <person name="Barbash D.A."/>
            <person name="Barker D."/>
            <person name="Barsanti P."/>
            <person name="Batterham P."/>
            <person name="Batzoglou S."/>
            <person name="Begun D."/>
            <person name="Bhutkar A."/>
            <person name="Blanco E."/>
            <person name="Bosak S.A."/>
            <person name="Bradley R.K."/>
            <person name="Brand A.D."/>
            <person name="Brent M.R."/>
            <person name="Brooks A.N."/>
            <person name="Brown R.H."/>
            <person name="Butlin R.K."/>
            <person name="Caggese C."/>
            <person name="Calvi B.R."/>
            <person name="Bernardo de Carvalho A."/>
            <person name="Caspi A."/>
            <person name="Castrezana S."/>
            <person name="Celniker S.E."/>
            <person name="Chang J.L."/>
            <person name="Chapple C."/>
            <person name="Chatterji S."/>
            <person name="Chinwalla A."/>
            <person name="Civetta A."/>
            <person name="Clifton S.W."/>
            <person name="Comeron J.M."/>
            <person name="Costello J.C."/>
            <person name="Coyne J.A."/>
            <person name="Daub J."/>
            <person name="David R.G."/>
            <person name="Delcher A.L."/>
            <person name="Delehaunty K."/>
            <person name="Do C.B."/>
            <person name="Ebling H."/>
            <person name="Edwards K."/>
            <person name="Eickbush T."/>
            <person name="Evans J.D."/>
            <person name="Filipski A."/>
            <person name="Findeiss S."/>
            <person name="Freyhult E."/>
            <person name="Fulton L."/>
            <person name="Fulton R."/>
            <person name="Garcia A.C."/>
            <person name="Gardiner A."/>
            <person name="Garfield D.A."/>
            <person name="Garvin B.E."/>
            <person name="Gibson G."/>
            <person name="Gilbert D."/>
            <person name="Gnerre S."/>
            <person name="Godfrey J."/>
            <person name="Good R."/>
            <person name="Gotea V."/>
            <person name="Gravely B."/>
            <person name="Greenberg A.J."/>
            <person name="Griffiths-Jones S."/>
            <person name="Gross S."/>
            <person name="Guigo R."/>
            <person name="Gustafson E.A."/>
            <person name="Haerty W."/>
            <person name="Hahn M.W."/>
            <person name="Halligan D.L."/>
            <person name="Halpern A.L."/>
            <person name="Halter G.M."/>
            <person name="Han M.V."/>
            <person name="Heger A."/>
            <person name="Hillier L."/>
            <person name="Hinrichs A.S."/>
            <person name="Holmes I."/>
            <person name="Hoskins R.A."/>
            <person name="Hubisz M.J."/>
            <person name="Hultmark D."/>
            <person name="Huntley M.A."/>
            <person name="Jaffe D.B."/>
            <person name="Jagadeeshan S."/>
            <person name="Jeck W.R."/>
            <person name="Johnson J."/>
            <person name="Jones C.D."/>
            <person name="Jordan W.C."/>
            <person name="Karpen G.H."/>
            <person name="Kataoka E."/>
            <person name="Keightley P.D."/>
            <person name="Kheradpour P."/>
            <person name="Kirkness E.F."/>
            <person name="Koerich L.B."/>
            <person name="Kristiansen K."/>
            <person name="Kudrna D."/>
            <person name="Kulathinal R.J."/>
            <person name="Kumar S."/>
            <person name="Kwok R."/>
            <person name="Lander E."/>
            <person name="Langley C.H."/>
            <person name="Lapoint R."/>
            <person name="Lazzaro B.P."/>
            <person name="Lee S.J."/>
            <person name="Levesque L."/>
            <person name="Li R."/>
            <person name="Lin C.F."/>
            <person name="Lin M.F."/>
            <person name="Lindblad-Toh K."/>
            <person name="Llopart A."/>
            <person name="Long M."/>
            <person name="Low L."/>
            <person name="Lozovsky E."/>
            <person name="Lu J."/>
            <person name="Luo M."/>
            <person name="Machado C.A."/>
            <person name="Makalowski W."/>
            <person name="Marzo M."/>
            <person name="Matsuda M."/>
            <person name="Matzkin L."/>
            <person name="McAllister B."/>
            <person name="McBride C.S."/>
            <person name="McKernan B."/>
            <person name="McKernan K."/>
            <person name="Mendez-Lago M."/>
            <person name="Minx P."/>
            <person name="Mollenhauer M.U."/>
            <person name="Montooth K."/>
            <person name="Mount S.M."/>
            <person name="Mu X."/>
            <person name="Myers E."/>
            <person name="Negre B."/>
            <person name="Newfeld S."/>
            <person name="Nielsen R."/>
            <person name="Noor M.A."/>
            <person name="O'Grady P."/>
            <person name="Pachter L."/>
            <person name="Papaceit M."/>
            <person name="Parisi M.J."/>
            <person name="Parisi M."/>
            <person name="Parts L."/>
            <person name="Pedersen J.S."/>
            <person name="Pesole G."/>
            <person name="Phillippy A.M."/>
            <person name="Ponting C.P."/>
            <person name="Pop M."/>
            <person name="Porcelli D."/>
            <person name="Powell J.R."/>
            <person name="Prohaska S."/>
            <person name="Pruitt K."/>
            <person name="Puig M."/>
            <person name="Quesneville H."/>
            <person name="Ram K.R."/>
            <person name="Rand D."/>
            <person name="Rasmussen M.D."/>
            <person name="Reed L.K."/>
            <person name="Reenan R."/>
            <person name="Reily A."/>
            <person name="Remington K.A."/>
            <person name="Rieger T.T."/>
            <person name="Ritchie M.G."/>
            <person name="Robin C."/>
            <person name="Rogers Y.H."/>
            <person name="Rohde C."/>
            <person name="Rozas J."/>
            <person name="Rubenfield M.J."/>
            <person name="Ruiz A."/>
            <person name="Russo S."/>
            <person name="Salzberg S.L."/>
            <person name="Sanchez-Gracia A."/>
            <person name="Saranga D.J."/>
            <person name="Sato H."/>
            <person name="Schaeffer S.W."/>
            <person name="Schatz M.C."/>
            <person name="Schlenke T."/>
            <person name="Schwartz R."/>
            <person name="Segarra C."/>
            <person name="Singh R.S."/>
            <person name="Sirot L."/>
            <person name="Sirota M."/>
            <person name="Sisneros N.B."/>
            <person name="Smith C.D."/>
            <person name="Smith T.F."/>
            <person name="Spieth J."/>
            <person name="Stage D.E."/>
            <person name="Stark A."/>
            <person name="Stephan W."/>
            <person name="Strausberg R.L."/>
            <person name="Strempel S."/>
            <person name="Sturgill D."/>
            <person name="Sutton G."/>
            <person name="Sutton G.G."/>
            <person name="Tao W."/>
            <person name="Teichmann S."/>
            <person name="Tobari Y.N."/>
            <person name="Tomimura Y."/>
            <person name="Tsolas J.M."/>
            <person name="Valente V.L."/>
            <person name="Venter E."/>
            <person name="Venter J.C."/>
            <person name="Vicario S."/>
            <person name="Vieira F.G."/>
            <person name="Vilella A.J."/>
            <person name="Villasante A."/>
            <person name="Walenz B."/>
            <person name="Wang J."/>
            <person name="Wasserman M."/>
            <person name="Watts T."/>
            <person name="Wilson D."/>
            <person name="Wilson R.K."/>
            <person name="Wing R.A."/>
            <person name="Wolfner M.F."/>
            <person name="Wong A."/>
            <person name="Wong G.K."/>
            <person name="Wu C.I."/>
            <person name="Wu G."/>
            <person name="Yamamoto D."/>
            <person name="Yang H.P."/>
            <person name="Yang S.P."/>
            <person name="Yorke J.A."/>
            <person name="Yoshida K."/>
            <person name="Zdobnov E."/>
            <person name="Zhang P."/>
            <person name="Zhang Y."/>
            <person name="Zimin A.V."/>
            <person name="Baldwin J."/>
            <person name="Abdouelleil A."/>
            <person name="Abdulkadir J."/>
            <person name="Abebe A."/>
            <person name="Abera B."/>
            <person name="Abreu J."/>
            <person name="Acer S.C."/>
            <person name="Aftuck L."/>
            <person name="Alexander A."/>
            <person name="An P."/>
            <person name="Anderson E."/>
            <person name="Anderson S."/>
            <person name="Arachi H."/>
            <person name="Azer M."/>
            <person name="Bachantsang P."/>
            <person name="Barry A."/>
            <person name="Bayul T."/>
            <person name="Berlin A."/>
            <person name="Bessette D."/>
            <person name="Bloom T."/>
            <person name="Blye J."/>
            <person name="Boguslavskiy L."/>
            <person name="Bonnet C."/>
            <person name="Boukhgalter B."/>
            <person name="Bourzgui I."/>
            <person name="Brown A."/>
            <person name="Cahill P."/>
            <person name="Channer S."/>
            <person name="Cheshatsang Y."/>
            <person name="Chuda L."/>
            <person name="Citroen M."/>
            <person name="Collymore A."/>
            <person name="Cooke P."/>
            <person name="Costello M."/>
            <person name="D'Aco K."/>
            <person name="Daza R."/>
            <person name="De Haan G."/>
            <person name="DeGray S."/>
            <person name="DeMaso C."/>
            <person name="Dhargay N."/>
            <person name="Dooley K."/>
            <person name="Dooley E."/>
            <person name="Doricent M."/>
            <person name="Dorje P."/>
            <person name="Dorjee K."/>
            <person name="Dupes A."/>
            <person name="Elong R."/>
            <person name="Falk J."/>
            <person name="Farina A."/>
            <person name="Faro S."/>
            <person name="Ferguson D."/>
            <person name="Fisher S."/>
            <person name="Foley C.D."/>
            <person name="Franke A."/>
            <person name="Friedrich D."/>
            <person name="Gadbois L."/>
            <person name="Gearin G."/>
            <person name="Gearin C.R."/>
            <person name="Giannoukos G."/>
            <person name="Goode T."/>
            <person name="Graham J."/>
            <person name="Grandbois E."/>
            <person name="Grewal S."/>
            <person name="Gyaltsen K."/>
            <person name="Hafez N."/>
            <person name="Hagos B."/>
            <person name="Hall J."/>
            <person name="Henson C."/>
            <person name="Hollinger A."/>
            <person name="Honan T."/>
            <person name="Huard M.D."/>
            <person name="Hughes L."/>
            <person name="Hurhula B."/>
            <person name="Husby M.E."/>
            <person name="Kamat A."/>
            <person name="Kanga B."/>
            <person name="Kashin S."/>
            <person name="Khazanovich D."/>
            <person name="Kisner P."/>
            <person name="Lance K."/>
            <person name="Lara M."/>
            <person name="Lee W."/>
            <person name="Lennon N."/>
            <person name="Letendre F."/>
            <person name="LeVine R."/>
            <person name="Lipovsky A."/>
            <person name="Liu X."/>
            <person name="Liu J."/>
            <person name="Liu S."/>
            <person name="Lokyitsang T."/>
            <person name="Lokyitsang Y."/>
            <person name="Lubonja R."/>
            <person name="Lui A."/>
            <person name="MacDonald P."/>
            <person name="Magnisalis V."/>
            <person name="Maru K."/>
            <person name="Matthews C."/>
            <person name="McCusker W."/>
            <person name="McDonough S."/>
            <person name="Mehta T."/>
            <person name="Meldrim J."/>
            <person name="Meneus L."/>
            <person name="Mihai O."/>
            <person name="Mihalev A."/>
            <person name="Mihova T."/>
            <person name="Mittelman R."/>
            <person name="Mlenga V."/>
            <person name="Montmayeur A."/>
            <person name="Mulrain L."/>
            <person name="Navidi A."/>
            <person name="Naylor J."/>
            <person name="Negash T."/>
            <person name="Nguyen T."/>
            <person name="Nguyen N."/>
            <person name="Nicol R."/>
            <person name="Norbu C."/>
            <person name="Norbu N."/>
            <person name="Novod N."/>
            <person name="O'Neill B."/>
            <person name="Osman S."/>
            <person name="Markiewicz E."/>
            <person name="Oyono O.L."/>
            <person name="Patti C."/>
            <person name="Phunkhang P."/>
            <person name="Pierre F."/>
            <person name="Priest M."/>
            <person name="Raghuraman S."/>
            <person name="Rege F."/>
            <person name="Reyes R."/>
            <person name="Rise C."/>
            <person name="Rogov P."/>
            <person name="Ross K."/>
            <person name="Ryan E."/>
            <person name="Settipalli S."/>
            <person name="Shea T."/>
            <person name="Sherpa N."/>
            <person name="Shi L."/>
            <person name="Shih D."/>
            <person name="Sparrow T."/>
            <person name="Spaulding J."/>
            <person name="Stalker J."/>
            <person name="Stange-Thomann N."/>
            <person name="Stavropoulos S."/>
            <person name="Stone C."/>
            <person name="Strader C."/>
            <person name="Tesfaye S."/>
            <person name="Thomson T."/>
            <person name="Thoulutsang Y."/>
            <person name="Thoulutsang D."/>
            <person name="Topham K."/>
            <person name="Topping I."/>
            <person name="Tsamla T."/>
            <person name="Vassiliev H."/>
            <person name="Vo A."/>
            <person name="Wangchuk T."/>
            <person name="Wangdi T."/>
            <person name="Weiand M."/>
            <person name="Wilkinson J."/>
            <person name="Wilson A."/>
            <person name="Yadav S."/>
            <person name="Young G."/>
            <person name="Yu Q."/>
            <person name="Zembek L."/>
            <person name="Zhong D."/>
            <person name="Zimmer A."/>
            <person name="Zwirko Z."/>
            <person name="Jaffe D.B."/>
            <person name="Alvarez P."/>
            <person name="Brockman W."/>
            <person name="Butler J."/>
            <person name="Chin C."/>
            <person name="Gnerre S."/>
            <person name="Grabherr M."/>
            <person name="Kleber M."/>
            <person name="Mauceli E."/>
            <person name="MacCallum I."/>
        </authorList>
    </citation>
    <scope>NUCLEOTIDE SEQUENCE [LARGE SCALE GENOMIC DNA]</scope>
    <source>
        <strain evidence="3">Tucson 14030-0811.24</strain>
    </source>
</reference>
<sequence>MKYIILIAILGLSQGQEQNLTSVVNATKLTEDQIILDLLESNAKTLNTSILLLDNISKFNVEIGNNITNQSKTLSQLDNSFLLLNKSFELNYEELAKASNLYVNNTQIVDSFLYLEQLQNETKQEVQQLDKLLSSIQTKLLHDIKDIDGKVLVLTNILDKYVLSKLKNLNGSFNSFEKLQLETENQLQNVSLVNAANRETIKQLNTLEKELYKISYTQNENLDKLSTAVKNWSGQLRFESVRGAGLSRADKIIVAK</sequence>